<feature type="region of interest" description="Disordered" evidence="9">
    <location>
        <begin position="1824"/>
        <end position="1852"/>
    </location>
</feature>
<keyword evidence="8" id="KW-0539">Nucleus</keyword>
<protein>
    <submittedName>
        <fullName evidence="12">Uncharacterized protein</fullName>
    </submittedName>
</protein>
<feature type="compositionally biased region" description="Acidic residues" evidence="9">
    <location>
        <begin position="829"/>
        <end position="839"/>
    </location>
</feature>
<dbReference type="PANTHER" id="PTHR45797">
    <property type="entry name" value="RAD54-LIKE"/>
    <property type="match status" value="1"/>
</dbReference>
<dbReference type="Pfam" id="PF00271">
    <property type="entry name" value="Helicase_C"/>
    <property type="match status" value="1"/>
</dbReference>
<evidence type="ECO:0000256" key="3">
    <source>
        <dbReference type="ARBA" id="ARBA00022741"/>
    </source>
</evidence>
<dbReference type="Pfam" id="PF24580">
    <property type="entry name" value="DUF7607"/>
    <property type="match status" value="1"/>
</dbReference>
<feature type="compositionally biased region" description="Polar residues" evidence="9">
    <location>
        <begin position="1558"/>
        <end position="1570"/>
    </location>
</feature>
<organism evidence="12 13">
    <name type="scientific">Fusarium tricinctum</name>
    <dbReference type="NCBI Taxonomy" id="61284"/>
    <lineage>
        <taxon>Eukaryota</taxon>
        <taxon>Fungi</taxon>
        <taxon>Dikarya</taxon>
        <taxon>Ascomycota</taxon>
        <taxon>Pezizomycotina</taxon>
        <taxon>Sordariomycetes</taxon>
        <taxon>Hypocreomycetidae</taxon>
        <taxon>Hypocreales</taxon>
        <taxon>Nectriaceae</taxon>
        <taxon>Fusarium</taxon>
        <taxon>Fusarium tricinctum species complex</taxon>
    </lineage>
</organism>
<dbReference type="Gene3D" id="1.10.150.50">
    <property type="entry name" value="Transcription Factor, Ets-1"/>
    <property type="match status" value="1"/>
</dbReference>
<feature type="domain" description="Helicase C-terminal" evidence="11">
    <location>
        <begin position="1287"/>
        <end position="1440"/>
    </location>
</feature>
<comment type="subcellular location">
    <subcellularLocation>
        <location evidence="1">Nucleus</location>
    </subcellularLocation>
</comment>
<dbReference type="OrthoDB" id="2020972at2759"/>
<feature type="region of interest" description="Disordered" evidence="9">
    <location>
        <begin position="1552"/>
        <end position="1705"/>
    </location>
</feature>
<feature type="compositionally biased region" description="Basic and acidic residues" evidence="9">
    <location>
        <begin position="840"/>
        <end position="850"/>
    </location>
</feature>
<feature type="domain" description="Helicase ATP-binding" evidence="10">
    <location>
        <begin position="934"/>
        <end position="1122"/>
    </location>
</feature>
<keyword evidence="4" id="KW-0378">Hydrolase</keyword>
<feature type="region of interest" description="Disordered" evidence="9">
    <location>
        <begin position="127"/>
        <end position="157"/>
    </location>
</feature>
<evidence type="ECO:0000256" key="1">
    <source>
        <dbReference type="ARBA" id="ARBA00004123"/>
    </source>
</evidence>
<feature type="region of interest" description="Disordered" evidence="9">
    <location>
        <begin position="829"/>
        <end position="850"/>
    </location>
</feature>
<dbReference type="GO" id="GO:0004386">
    <property type="term" value="F:helicase activity"/>
    <property type="evidence" value="ECO:0007669"/>
    <property type="project" value="UniProtKB-KW"/>
</dbReference>
<keyword evidence="13" id="KW-1185">Reference proteome</keyword>
<dbReference type="PANTHER" id="PTHR45797:SF1">
    <property type="entry name" value="HELICASE ARIP4"/>
    <property type="match status" value="1"/>
</dbReference>
<dbReference type="GO" id="GO:0005634">
    <property type="term" value="C:nucleus"/>
    <property type="evidence" value="ECO:0007669"/>
    <property type="project" value="UniProtKB-SubCell"/>
</dbReference>
<feature type="compositionally biased region" description="Polar residues" evidence="9">
    <location>
        <begin position="1630"/>
        <end position="1643"/>
    </location>
</feature>
<dbReference type="Pfam" id="PF00176">
    <property type="entry name" value="SNF2-rel_dom"/>
    <property type="match status" value="1"/>
</dbReference>
<keyword evidence="6" id="KW-0067">ATP-binding</keyword>
<gene>
    <name evidence="12" type="ORF">BKA59DRAFT_152198</name>
</gene>
<keyword evidence="3" id="KW-0547">Nucleotide-binding</keyword>
<evidence type="ECO:0000259" key="10">
    <source>
        <dbReference type="PROSITE" id="PS51192"/>
    </source>
</evidence>
<evidence type="ECO:0000256" key="8">
    <source>
        <dbReference type="ARBA" id="ARBA00023242"/>
    </source>
</evidence>
<comment type="similarity">
    <text evidence="2">Belongs to the SNF2/RAD54 helicase family.</text>
</comment>
<feature type="compositionally biased region" description="Basic and acidic residues" evidence="9">
    <location>
        <begin position="636"/>
        <end position="648"/>
    </location>
</feature>
<feature type="compositionally biased region" description="Polar residues" evidence="9">
    <location>
        <begin position="1674"/>
        <end position="1695"/>
    </location>
</feature>
<dbReference type="InterPro" id="IPR000330">
    <property type="entry name" value="SNF2_N"/>
</dbReference>
<evidence type="ECO:0000256" key="9">
    <source>
        <dbReference type="SAM" id="MobiDB-lite"/>
    </source>
</evidence>
<feature type="compositionally biased region" description="Low complexity" evidence="9">
    <location>
        <begin position="1660"/>
        <end position="1673"/>
    </location>
</feature>
<dbReference type="PROSITE" id="PS51192">
    <property type="entry name" value="HELICASE_ATP_BIND_1"/>
    <property type="match status" value="1"/>
</dbReference>
<sequence length="1895" mass="214472">MEGVGDDPYSWDIGVVADRLSAPEYPWSRDPESLAARIRDEEIDGKTLLTFEHVCSRQELMECLGIKIARHKAALVEAIVTLRSKSKGYWQWQQDFQRKQSSFWDEGVEPPMTGAVQHASSNIVLNGDDKKESETPSLVPATNGTLPHTLKRPAPSVTDDEIPMLSSQEDPKFLIAAHTHQPPVHEPFDQVPEMGERSNKRRRVAPMLLIERPRNIHAAFIPTEADVLNYTTEQPSLKLENNTGLNFQWEDAPAWAYLGEGMLPKEDIISPVGKLSSFIVEAGDSFTITNSHILPPATRIVANRFLKRLFTGRYRITNHSSRSPSPHSDQSDKILELADLDTELDAETLREMEEEELENERLAALAEAPEADPFVSPERIAEILNEAMAAMEDNWRQKKLPKYERKAYSLWQKSRRQGTRKLQIQQAHKMANHLIERIGKMCLEIQDQDWTMETPYRDAAKILEQSLEDKMYQTWLINMLELSKPPPKPQGVPRPKPVTVRQPQGLLQEEVLTSSDEEDFIVPDDHVNIVVENGHTGGNWNSPIDLPKEESDDSDAIMDLTQDDMDNDQPSYIGFDVTNPIDLTSPAKSVDSSWPRESRNGSPIPRRSIPKTALPESQVIEGGDSEGQAPVGSISEGRDPESQTHDLLSEMPPASSNNIEPPPIEHFGNLQQVASQSPKRYAREKDRWRLLITEMWHMEHARRKAAVDLILSDHHATVWDSHIAPYLLGPLRNAQQLDQENHKVVLFDVTRLCHCFFMCQHTTEEVMLSYQAKKMRKRLNNARVTFFEPLCTFVGLLTSHFPQDSQIYRQDTDILDDIISEEDKDLEDLEDLDDIEEDDDNRRQRPKEKEIIRDKAAVDLRDRENQRIREQEDRRKKLRAALASHGLTSEDGTRLIINESKEEDQSLIYVNEHIGPRIKNHQIDGVRFLWNQIVRDSIIRQGCLLAHTMGLGKTMQVITVLVALAEATESKDPSVVAQIPEDLKDSRTLVLCPTSLVDNWMDEFLKWAPENLLGELRKVTSSMTTVERTSTVSAWASGKGVLLVGYQMFQKLLDLSDDLKETLINRPDVVICDEAHYMKNRLSKTNDACSRFRTKSRIALTGSPLSNSVLEYFAMIEWVAPNFLGPYAEFRVIYATPVERGLYHDSSAADKRRAQMKLKALEQLVAPKVHRRTIAVLKDELPPKQEFILFVPPTEPQKLLYHLYLKGVSKEGGETQAETFAAINHLGLICTHPRCFEAKVKAVQKGILTSGDDDDKKPDKSFPKTMIPDFLKTLQSFRDLDTPSLSLKTELLITILDEARQVNDKVLIFSQSLLTLDYLQNMCKMQRRSVCRLDGQTPIATRQAQTKDFNDGSKEVFLISTTAGGVGLNIQGANRVVIFDVRYNPSHELQAVGRAYRIGQQKPVFVYRFMVAGTFEDNLHNRQVFKMQLASRVVDKKNPISWSKRKGDVVAEIRYRPPIDLKPYLGRDPILDKLIKLKENGEAIRSIVTTDTFEEEDLGAALTEEENKQVAEMIKLNHLRATNPEEYIRTKDRMELMEQARLYRDQEQLLRVPPPSHQPVNQSFDGTSDTAGHAYLPQPPVRASNNGQDQIGGTLTIRPSSQQPVVPRHGPVPMPMAGANTFFGGHRYTESTTVQHAESTTYMENPRPPHAPAPLDHPRSTPTQTQTTGPSSTAPLTSRPEQAPKPTQSPITPRSGTVFKQGGPFNVTEIPARAEFETRLRDSLQKLQQRQVPLAGGDPIEIAKSLTAKLDHIRKEGAFGLLPDKRRWKVLNGFLSHEKFVIAIISGHLSPEYVAMATEKELEGRIETINGLEETAIPARAQEKVNSPDPNNLQNIKRQSSHRGEMRSRASDDIKVMREAMDNRRNRAIRLPSWANEALSKEKSRTWSATETPEG</sequence>
<dbReference type="EMBL" id="JAGPXF010000003">
    <property type="protein sequence ID" value="KAH7252185.1"/>
    <property type="molecule type" value="Genomic_DNA"/>
</dbReference>
<evidence type="ECO:0000313" key="12">
    <source>
        <dbReference type="EMBL" id="KAH7252185.1"/>
    </source>
</evidence>
<dbReference type="Proteomes" id="UP000813427">
    <property type="component" value="Unassembled WGS sequence"/>
</dbReference>
<dbReference type="SUPFAM" id="SSF52540">
    <property type="entry name" value="P-loop containing nucleoside triphosphate hydrolases"/>
    <property type="match status" value="2"/>
</dbReference>
<dbReference type="SMART" id="SM00487">
    <property type="entry name" value="DEXDc"/>
    <property type="match status" value="1"/>
</dbReference>
<feature type="compositionally biased region" description="Polar residues" evidence="9">
    <location>
        <begin position="1583"/>
        <end position="1604"/>
    </location>
</feature>
<dbReference type="PROSITE" id="PS51194">
    <property type="entry name" value="HELICASE_CTER"/>
    <property type="match status" value="1"/>
</dbReference>
<accession>A0A8K0S315</accession>
<dbReference type="InterPro" id="IPR027417">
    <property type="entry name" value="P-loop_NTPase"/>
</dbReference>
<proteinExistence type="inferred from homology"/>
<evidence type="ECO:0000256" key="5">
    <source>
        <dbReference type="ARBA" id="ARBA00022806"/>
    </source>
</evidence>
<dbReference type="GO" id="GO:0005524">
    <property type="term" value="F:ATP binding"/>
    <property type="evidence" value="ECO:0007669"/>
    <property type="project" value="UniProtKB-KW"/>
</dbReference>
<dbReference type="InterPro" id="IPR056026">
    <property type="entry name" value="DUF7607"/>
</dbReference>
<evidence type="ECO:0000259" key="11">
    <source>
        <dbReference type="PROSITE" id="PS51194"/>
    </source>
</evidence>
<dbReference type="InterPro" id="IPR038718">
    <property type="entry name" value="SNF2-like_sf"/>
</dbReference>
<dbReference type="InterPro" id="IPR013761">
    <property type="entry name" value="SAM/pointed_sf"/>
</dbReference>
<reference evidence="12" key="1">
    <citation type="journal article" date="2021" name="Nat. Commun.">
        <title>Genetic determinants of endophytism in the Arabidopsis root mycobiome.</title>
        <authorList>
            <person name="Mesny F."/>
            <person name="Miyauchi S."/>
            <person name="Thiergart T."/>
            <person name="Pickel B."/>
            <person name="Atanasova L."/>
            <person name="Karlsson M."/>
            <person name="Huettel B."/>
            <person name="Barry K.W."/>
            <person name="Haridas S."/>
            <person name="Chen C."/>
            <person name="Bauer D."/>
            <person name="Andreopoulos W."/>
            <person name="Pangilinan J."/>
            <person name="LaButti K."/>
            <person name="Riley R."/>
            <person name="Lipzen A."/>
            <person name="Clum A."/>
            <person name="Drula E."/>
            <person name="Henrissat B."/>
            <person name="Kohler A."/>
            <person name="Grigoriev I.V."/>
            <person name="Martin F.M."/>
            <person name="Hacquard S."/>
        </authorList>
    </citation>
    <scope>NUCLEOTIDE SEQUENCE</scope>
    <source>
        <strain evidence="12">MPI-SDFR-AT-0068</strain>
    </source>
</reference>
<comment type="caution">
    <text evidence="12">The sequence shown here is derived from an EMBL/GenBank/DDBJ whole genome shotgun (WGS) entry which is preliminary data.</text>
</comment>
<keyword evidence="7" id="KW-0238">DNA-binding</keyword>
<evidence type="ECO:0000256" key="6">
    <source>
        <dbReference type="ARBA" id="ARBA00022840"/>
    </source>
</evidence>
<dbReference type="InterPro" id="IPR014001">
    <property type="entry name" value="Helicase_ATP-bd"/>
</dbReference>
<dbReference type="GO" id="GO:0016887">
    <property type="term" value="F:ATP hydrolysis activity"/>
    <property type="evidence" value="ECO:0007669"/>
    <property type="project" value="InterPro"/>
</dbReference>
<evidence type="ECO:0000256" key="4">
    <source>
        <dbReference type="ARBA" id="ARBA00022801"/>
    </source>
</evidence>
<dbReference type="CDD" id="cd18793">
    <property type="entry name" value="SF2_C_SNF"/>
    <property type="match status" value="1"/>
</dbReference>
<feature type="region of interest" description="Disordered" evidence="9">
    <location>
        <begin position="576"/>
        <end position="656"/>
    </location>
</feature>
<dbReference type="Gene3D" id="3.40.50.10810">
    <property type="entry name" value="Tandem AAA-ATPase domain"/>
    <property type="match status" value="1"/>
</dbReference>
<evidence type="ECO:0000256" key="7">
    <source>
        <dbReference type="ARBA" id="ARBA00023125"/>
    </source>
</evidence>
<dbReference type="InterPro" id="IPR044574">
    <property type="entry name" value="ARIP4-like"/>
</dbReference>
<keyword evidence="5" id="KW-0347">Helicase</keyword>
<feature type="compositionally biased region" description="Polar residues" evidence="9">
    <location>
        <begin position="1824"/>
        <end position="1838"/>
    </location>
</feature>
<feature type="compositionally biased region" description="Basic and acidic residues" evidence="9">
    <location>
        <begin position="1842"/>
        <end position="1852"/>
    </location>
</feature>
<dbReference type="Gene3D" id="3.40.50.300">
    <property type="entry name" value="P-loop containing nucleotide triphosphate hydrolases"/>
    <property type="match status" value="1"/>
</dbReference>
<evidence type="ECO:0000313" key="13">
    <source>
        <dbReference type="Proteomes" id="UP000813427"/>
    </source>
</evidence>
<dbReference type="SMART" id="SM00490">
    <property type="entry name" value="HELICc"/>
    <property type="match status" value="1"/>
</dbReference>
<dbReference type="InterPro" id="IPR001650">
    <property type="entry name" value="Helicase_C-like"/>
</dbReference>
<name>A0A8K0S315_9HYPO</name>
<dbReference type="InterPro" id="IPR049730">
    <property type="entry name" value="SNF2/RAD54-like_C"/>
</dbReference>
<dbReference type="GO" id="GO:0003677">
    <property type="term" value="F:DNA binding"/>
    <property type="evidence" value="ECO:0007669"/>
    <property type="project" value="UniProtKB-KW"/>
</dbReference>
<evidence type="ECO:0000256" key="2">
    <source>
        <dbReference type="ARBA" id="ARBA00007025"/>
    </source>
</evidence>